<dbReference type="InterPro" id="IPR002711">
    <property type="entry name" value="HNH"/>
</dbReference>
<comment type="caution">
    <text evidence="3">The sequence shown here is derived from an EMBL/GenBank/DDBJ whole genome shotgun (WGS) entry which is preliminary data.</text>
</comment>
<dbReference type="EMBL" id="JAVDSJ010000005">
    <property type="protein sequence ID" value="MDR6585538.1"/>
    <property type="molecule type" value="Genomic_DNA"/>
</dbReference>
<evidence type="ECO:0000259" key="2">
    <source>
        <dbReference type="SMART" id="SM00507"/>
    </source>
</evidence>
<dbReference type="InterPro" id="IPR003615">
    <property type="entry name" value="HNH_nuc"/>
</dbReference>
<feature type="region of interest" description="Disordered" evidence="1">
    <location>
        <begin position="73"/>
        <end position="108"/>
    </location>
</feature>
<dbReference type="Proteomes" id="UP001260715">
    <property type="component" value="Unassembled WGS sequence"/>
</dbReference>
<evidence type="ECO:0000313" key="4">
    <source>
        <dbReference type="Proteomes" id="UP001260715"/>
    </source>
</evidence>
<keyword evidence="4" id="KW-1185">Reference proteome</keyword>
<dbReference type="GO" id="GO:0016787">
    <property type="term" value="F:hydrolase activity"/>
    <property type="evidence" value="ECO:0007669"/>
    <property type="project" value="UniProtKB-KW"/>
</dbReference>
<feature type="compositionally biased region" description="Basic and acidic residues" evidence="1">
    <location>
        <begin position="89"/>
        <end position="108"/>
    </location>
</feature>
<organism evidence="3 4">
    <name type="scientific">Herbaspirillum frisingense</name>
    <dbReference type="NCBI Taxonomy" id="92645"/>
    <lineage>
        <taxon>Bacteria</taxon>
        <taxon>Pseudomonadati</taxon>
        <taxon>Pseudomonadota</taxon>
        <taxon>Betaproteobacteria</taxon>
        <taxon>Burkholderiales</taxon>
        <taxon>Oxalobacteraceae</taxon>
        <taxon>Herbaspirillum</taxon>
    </lineage>
</organism>
<protein>
    <submittedName>
        <fullName evidence="3">5-methylcytosine-specific restriction protein A</fullName>
        <ecNumber evidence="3">3.1.21.-</ecNumber>
    </submittedName>
</protein>
<keyword evidence="3" id="KW-0378">Hydrolase</keyword>
<dbReference type="EC" id="3.1.21.-" evidence="3"/>
<sequence>MMVKLTMLKPRLLPTSTSRVAMQQASAGTTPRIRGRQWMKMKTDTLVASDHWCVACLAEGKHRIAVQVDHKTPLWRGGSNDPSNLQGLCKDHHDEKTAREAAERARGG</sequence>
<dbReference type="Pfam" id="PF01844">
    <property type="entry name" value="HNH"/>
    <property type="match status" value="1"/>
</dbReference>
<reference evidence="3 4" key="1">
    <citation type="submission" date="2023-07" db="EMBL/GenBank/DDBJ databases">
        <title>Sorghum-associated microbial communities from plants grown in Nebraska, USA.</title>
        <authorList>
            <person name="Schachtman D."/>
        </authorList>
    </citation>
    <scope>NUCLEOTIDE SEQUENCE [LARGE SCALE GENOMIC DNA]</scope>
    <source>
        <strain evidence="3 4">596</strain>
    </source>
</reference>
<evidence type="ECO:0000256" key="1">
    <source>
        <dbReference type="SAM" id="MobiDB-lite"/>
    </source>
</evidence>
<proteinExistence type="predicted"/>
<dbReference type="SMART" id="SM00507">
    <property type="entry name" value="HNHc"/>
    <property type="match status" value="1"/>
</dbReference>
<name>A0ABU1PJN5_9BURK</name>
<evidence type="ECO:0000313" key="3">
    <source>
        <dbReference type="EMBL" id="MDR6585538.1"/>
    </source>
</evidence>
<feature type="domain" description="HNH nuclease" evidence="2">
    <location>
        <begin position="42"/>
        <end position="94"/>
    </location>
</feature>
<dbReference type="Gene3D" id="1.10.30.50">
    <property type="match status" value="1"/>
</dbReference>
<gene>
    <name evidence="3" type="ORF">J2W50_003756</name>
</gene>
<dbReference type="CDD" id="cd00085">
    <property type="entry name" value="HNHc"/>
    <property type="match status" value="1"/>
</dbReference>
<accession>A0ABU1PJN5</accession>